<dbReference type="SUPFAM" id="SSF82771">
    <property type="entry name" value="GIY-YIG endonuclease"/>
    <property type="match status" value="1"/>
</dbReference>
<gene>
    <name evidence="3" type="ORF">FOL47_000836</name>
</gene>
<dbReference type="GO" id="GO:0006310">
    <property type="term" value="P:DNA recombination"/>
    <property type="evidence" value="ECO:0007669"/>
    <property type="project" value="UniProtKB-KW"/>
</dbReference>
<protein>
    <recommendedName>
        <fullName evidence="1">ATP-dependent DNA helicase</fullName>
        <ecNumber evidence="1">5.6.2.3</ecNumber>
    </recommendedName>
</protein>
<evidence type="ECO:0000313" key="4">
    <source>
        <dbReference type="Proteomes" id="UP000591131"/>
    </source>
</evidence>
<reference evidence="3 4" key="1">
    <citation type="submission" date="2020-04" db="EMBL/GenBank/DDBJ databases">
        <title>Perkinsus chesapeaki whole genome sequence.</title>
        <authorList>
            <person name="Bogema D.R."/>
        </authorList>
    </citation>
    <scope>NUCLEOTIDE SEQUENCE [LARGE SCALE GENOMIC DNA]</scope>
    <source>
        <strain evidence="3">ATCC PRA-425</strain>
    </source>
</reference>
<dbReference type="Proteomes" id="UP000591131">
    <property type="component" value="Unassembled WGS sequence"/>
</dbReference>
<evidence type="ECO:0000256" key="1">
    <source>
        <dbReference type="RuleBase" id="RU363044"/>
    </source>
</evidence>
<dbReference type="InterPro" id="IPR027417">
    <property type="entry name" value="P-loop_NTPase"/>
</dbReference>
<keyword evidence="1" id="KW-0234">DNA repair</keyword>
<dbReference type="Gene3D" id="3.40.50.300">
    <property type="entry name" value="P-loop containing nucleotide triphosphate hydrolases"/>
    <property type="match status" value="1"/>
</dbReference>
<feature type="domain" description="GIY-YIG" evidence="2">
    <location>
        <begin position="815"/>
        <end position="904"/>
    </location>
</feature>
<comment type="caution">
    <text evidence="3">The sequence shown here is derived from an EMBL/GenBank/DDBJ whole genome shotgun (WGS) entry which is preliminary data.</text>
</comment>
<dbReference type="PANTHER" id="PTHR10492:SF102">
    <property type="entry name" value="ATP-DEPENDENT DNA HELICASE"/>
    <property type="match status" value="1"/>
</dbReference>
<dbReference type="SUPFAM" id="SSF52540">
    <property type="entry name" value="P-loop containing nucleoside triphosphate hydrolases"/>
    <property type="match status" value="2"/>
</dbReference>
<keyword evidence="4" id="KW-1185">Reference proteome</keyword>
<dbReference type="Pfam" id="PF05970">
    <property type="entry name" value="PIF1"/>
    <property type="match status" value="1"/>
</dbReference>
<dbReference type="Pfam" id="PF01541">
    <property type="entry name" value="GIY-YIG"/>
    <property type="match status" value="1"/>
</dbReference>
<dbReference type="Gene3D" id="3.40.1440.10">
    <property type="entry name" value="GIY-YIG endonuclease"/>
    <property type="match status" value="1"/>
</dbReference>
<dbReference type="GO" id="GO:0006281">
    <property type="term" value="P:DNA repair"/>
    <property type="evidence" value="ECO:0007669"/>
    <property type="project" value="UniProtKB-KW"/>
</dbReference>
<dbReference type="GO" id="GO:0000723">
    <property type="term" value="P:telomere maintenance"/>
    <property type="evidence" value="ECO:0007669"/>
    <property type="project" value="InterPro"/>
</dbReference>
<comment type="catalytic activity">
    <reaction evidence="1">
        <text>ATP + H2O = ADP + phosphate + H(+)</text>
        <dbReference type="Rhea" id="RHEA:13065"/>
        <dbReference type="ChEBI" id="CHEBI:15377"/>
        <dbReference type="ChEBI" id="CHEBI:15378"/>
        <dbReference type="ChEBI" id="CHEBI:30616"/>
        <dbReference type="ChEBI" id="CHEBI:43474"/>
        <dbReference type="ChEBI" id="CHEBI:456216"/>
        <dbReference type="EC" id="5.6.2.3"/>
    </reaction>
</comment>
<keyword evidence="1" id="KW-0233">DNA recombination</keyword>
<dbReference type="EMBL" id="JAAPAO010001172">
    <property type="protein sequence ID" value="KAF4650828.1"/>
    <property type="molecule type" value="Genomic_DNA"/>
</dbReference>
<keyword evidence="1" id="KW-0227">DNA damage</keyword>
<dbReference type="GO" id="GO:0016787">
    <property type="term" value="F:hydrolase activity"/>
    <property type="evidence" value="ECO:0007669"/>
    <property type="project" value="UniProtKB-KW"/>
</dbReference>
<name>A0A7J6KUD1_PERCH</name>
<dbReference type="EC" id="5.6.2.3" evidence="1"/>
<dbReference type="GO" id="GO:0043139">
    <property type="term" value="F:5'-3' DNA helicase activity"/>
    <property type="evidence" value="ECO:0007669"/>
    <property type="project" value="UniProtKB-EC"/>
</dbReference>
<dbReference type="InterPro" id="IPR000305">
    <property type="entry name" value="GIY-YIG_endonuc"/>
</dbReference>
<comment type="cofactor">
    <cofactor evidence="1">
        <name>Mg(2+)</name>
        <dbReference type="ChEBI" id="CHEBI:18420"/>
    </cofactor>
</comment>
<accession>A0A7J6KUD1</accession>
<keyword evidence="1" id="KW-0547">Nucleotide-binding</keyword>
<evidence type="ECO:0000259" key="2">
    <source>
        <dbReference type="PROSITE" id="PS50164"/>
    </source>
</evidence>
<dbReference type="InterPro" id="IPR035901">
    <property type="entry name" value="GIY-YIG_endonuc_sf"/>
</dbReference>
<sequence>MAIEASRSDILPDPICHFSLRPPELLYIDDLRTYTKFFTSKPAKKTDFPVNNRERPTVYDAMIKEDVRESSWIDATGKIIRVQKRYLDRLIAYTQEKANTDERAREVVILLEEAQQRDELHRRLVDSSSKRRVVVFSSALPHHGHKFLVHLLLTLGRFETELDLFDVADLKVSFERAGLVKNAQAVTDREINKMMRRYILEQVLYTPGGSRNFDRDICNAKRCVLELFTASTIVYCATPLVLESAIRAKVASKAKEEIQTYRARVAEALTTTASSLPSAERLISATRHEPYEWRPTVHQAVGQSDESLQAQRGAMEDCVNLIENYEGGRSSYERGLILCGPAGSGKTYIICGAAAFAMSRGLQVAFTSLGAERSAALGGRHIHSLFKIPIRFTNSSSAAESALAKLGSTETGLAVVEAIDVLVFDEIGTIPGDLIDAVDKVLQYVHGSSAPFGGKAILGTGDPLQLPPIRKSSVFTGSMMLTIFRPIMLEGEVRAANCPYLRRVLHIIRKLPPSDEEITECKELIRSNCTFRTEWSEVGSDVLRIFGKKTAEQRAEREFIESEIAGGTAYRRIKAVDEFTVDNGVVWQDATQQMTEALNKRSRFTEELVLLERGLLRFIANDPNKRFYNSQICRLVRLPAGENAEELLTVVVAPSSIRSLPANSSLEEAGWKTMNIRRQMSPVEELWHGTGRRYQYPLRPFISGTIHQTMGDTLRKIASRISTSESDYTLWLKSQVYVLFSRVRKLEDITLVGDMTDNITAIGNLLKRVTQWDLLTEHVLDRLSQSGRRRNESEHRVSVRFHPLVPKDIGVPRTIGGAVYLLVSMRWPSTSYIGQTKDLKRRLREHNRGSHAGSAATALHLRPFGVLAFVIGFDIFAKSKQEQRYARLRVERESITTAQSLYGAATPEERLDVWSVVQRRTENGEHLSLVQCGEIVREPLTEDVTAD</sequence>
<keyword evidence="1" id="KW-0067">ATP-binding</keyword>
<dbReference type="OrthoDB" id="10046327at2759"/>
<dbReference type="InterPro" id="IPR010285">
    <property type="entry name" value="DNA_helicase_pif1-like_DEAD"/>
</dbReference>
<proteinExistence type="inferred from homology"/>
<keyword evidence="1" id="KW-0347">Helicase</keyword>
<organism evidence="3 4">
    <name type="scientific">Perkinsus chesapeaki</name>
    <name type="common">Clam parasite</name>
    <name type="synonym">Perkinsus andrewsi</name>
    <dbReference type="NCBI Taxonomy" id="330153"/>
    <lineage>
        <taxon>Eukaryota</taxon>
        <taxon>Sar</taxon>
        <taxon>Alveolata</taxon>
        <taxon>Perkinsozoa</taxon>
        <taxon>Perkinsea</taxon>
        <taxon>Perkinsida</taxon>
        <taxon>Perkinsidae</taxon>
        <taxon>Perkinsus</taxon>
    </lineage>
</organism>
<keyword evidence="1" id="KW-0378">Hydrolase</keyword>
<dbReference type="AlphaFoldDB" id="A0A7J6KUD1"/>
<evidence type="ECO:0000313" key="3">
    <source>
        <dbReference type="EMBL" id="KAF4650828.1"/>
    </source>
</evidence>
<dbReference type="PROSITE" id="PS50164">
    <property type="entry name" value="GIY_YIG"/>
    <property type="match status" value="1"/>
</dbReference>
<dbReference type="PANTHER" id="PTHR10492">
    <property type="match status" value="1"/>
</dbReference>
<dbReference type="GO" id="GO:0005524">
    <property type="term" value="F:ATP binding"/>
    <property type="evidence" value="ECO:0007669"/>
    <property type="project" value="UniProtKB-KW"/>
</dbReference>
<comment type="similarity">
    <text evidence="1">Belongs to the helicase family.</text>
</comment>